<evidence type="ECO:0000256" key="4">
    <source>
        <dbReference type="ARBA" id="ARBA00023125"/>
    </source>
</evidence>
<dbReference type="GO" id="GO:0003700">
    <property type="term" value="F:DNA-binding transcription factor activity"/>
    <property type="evidence" value="ECO:0007669"/>
    <property type="project" value="InterPro"/>
</dbReference>
<dbReference type="PANTHER" id="PTHR30204">
    <property type="entry name" value="REDOX-CYCLING DRUG-SENSING TRANSCRIPTIONAL ACTIVATOR SOXR"/>
    <property type="match status" value="1"/>
</dbReference>
<dbReference type="GO" id="GO:0005737">
    <property type="term" value="C:cytoplasm"/>
    <property type="evidence" value="ECO:0007669"/>
    <property type="project" value="UniProtKB-SubCell"/>
</dbReference>
<dbReference type="PROSITE" id="PS00552">
    <property type="entry name" value="HTH_MERR_1"/>
    <property type="match status" value="1"/>
</dbReference>
<dbReference type="CDD" id="cd01108">
    <property type="entry name" value="HTH_CueR"/>
    <property type="match status" value="1"/>
</dbReference>
<evidence type="ECO:0000259" key="6">
    <source>
        <dbReference type="PROSITE" id="PS50937"/>
    </source>
</evidence>
<dbReference type="InterPro" id="IPR047057">
    <property type="entry name" value="MerR_fam"/>
</dbReference>
<evidence type="ECO:0000256" key="5">
    <source>
        <dbReference type="ARBA" id="ARBA00023163"/>
    </source>
</evidence>
<evidence type="ECO:0000256" key="1">
    <source>
        <dbReference type="ARBA" id="ARBA00004496"/>
    </source>
</evidence>
<accession>A0A1V3J571</accession>
<name>A0A1V3J571_9PAST</name>
<protein>
    <submittedName>
        <fullName evidence="7">Cu(I)-responsive transcriptional regulator</fullName>
    </submittedName>
</protein>
<evidence type="ECO:0000313" key="7">
    <source>
        <dbReference type="EMBL" id="OOF50031.1"/>
    </source>
</evidence>
<dbReference type="Pfam" id="PF00376">
    <property type="entry name" value="MerR"/>
    <property type="match status" value="1"/>
</dbReference>
<gene>
    <name evidence="7" type="ORF">BKK54_07535</name>
</gene>
<dbReference type="GO" id="GO:0003677">
    <property type="term" value="F:DNA binding"/>
    <property type="evidence" value="ECO:0007669"/>
    <property type="project" value="UniProtKB-KW"/>
</dbReference>
<keyword evidence="2" id="KW-0963">Cytoplasm</keyword>
<dbReference type="SUPFAM" id="SSF46955">
    <property type="entry name" value="Putative DNA-binding domain"/>
    <property type="match status" value="1"/>
</dbReference>
<comment type="subcellular location">
    <subcellularLocation>
        <location evidence="1">Cytoplasm</location>
    </subcellularLocation>
</comment>
<dbReference type="InterPro" id="IPR015358">
    <property type="entry name" value="Tscrpt_reg_MerR_DNA-bd"/>
</dbReference>
<dbReference type="SMART" id="SM00422">
    <property type="entry name" value="HTH_MERR"/>
    <property type="match status" value="1"/>
</dbReference>
<reference evidence="7 8" key="1">
    <citation type="submission" date="2016-10" db="EMBL/GenBank/DDBJ databases">
        <title>Rodentibacter gen. nov. and new species.</title>
        <authorList>
            <person name="Christensen H."/>
        </authorList>
    </citation>
    <scope>NUCLEOTIDE SEQUENCE [LARGE SCALE GENOMIC DNA]</scope>
    <source>
        <strain evidence="8">ppn416</strain>
    </source>
</reference>
<dbReference type="GO" id="GO:0045893">
    <property type="term" value="P:positive regulation of DNA-templated transcription"/>
    <property type="evidence" value="ECO:0007669"/>
    <property type="project" value="InterPro"/>
</dbReference>
<proteinExistence type="predicted"/>
<evidence type="ECO:0000256" key="3">
    <source>
        <dbReference type="ARBA" id="ARBA00023015"/>
    </source>
</evidence>
<dbReference type="AlphaFoldDB" id="A0A1V3J571"/>
<dbReference type="PRINTS" id="PR00040">
    <property type="entry name" value="HTHMERR"/>
</dbReference>
<dbReference type="Proteomes" id="UP000188481">
    <property type="component" value="Unassembled WGS sequence"/>
</dbReference>
<dbReference type="InterPro" id="IPR000551">
    <property type="entry name" value="MerR-type_HTH_dom"/>
</dbReference>
<feature type="domain" description="HTH merR-type" evidence="6">
    <location>
        <begin position="1"/>
        <end position="70"/>
    </location>
</feature>
<dbReference type="Pfam" id="PF09278">
    <property type="entry name" value="MerR-DNA-bind"/>
    <property type="match status" value="1"/>
</dbReference>
<dbReference type="GO" id="GO:0005507">
    <property type="term" value="F:copper ion binding"/>
    <property type="evidence" value="ECO:0007669"/>
    <property type="project" value="InterPro"/>
</dbReference>
<dbReference type="InterPro" id="IPR011789">
    <property type="entry name" value="CueR"/>
</dbReference>
<organism evidence="7 8">
    <name type="scientific">Rodentibacter genomosp. 1</name>
    <dbReference type="NCBI Taxonomy" id="1908264"/>
    <lineage>
        <taxon>Bacteria</taxon>
        <taxon>Pseudomonadati</taxon>
        <taxon>Pseudomonadota</taxon>
        <taxon>Gammaproteobacteria</taxon>
        <taxon>Pasteurellales</taxon>
        <taxon>Pasteurellaceae</taxon>
        <taxon>Rodentibacter</taxon>
    </lineage>
</organism>
<dbReference type="STRING" id="1908264.BKK54_07535"/>
<dbReference type="Gene3D" id="1.10.1660.10">
    <property type="match status" value="1"/>
</dbReference>
<keyword evidence="8" id="KW-1185">Reference proteome</keyword>
<keyword evidence="4" id="KW-0238">DNA-binding</keyword>
<dbReference type="PANTHER" id="PTHR30204:SF94">
    <property type="entry name" value="HEAVY METAL-DEPENDENT TRANSCRIPTIONAL REGULATOR HI_0293-RELATED"/>
    <property type="match status" value="1"/>
</dbReference>
<sequence>MVNISKAAKLSGLSTKQIRDYEKLGLIKPAHRNISGYRHYEEKDIDRLYFIRHSRDVGFSLQQIAQLLALQDNPARCSREVKALTAQHIAVLRQQITQLEEMVEELQHWYDACQGNDCPECSILDGLKEKN</sequence>
<dbReference type="InterPro" id="IPR009061">
    <property type="entry name" value="DNA-bd_dom_put_sf"/>
</dbReference>
<dbReference type="EMBL" id="MLHN01000011">
    <property type="protein sequence ID" value="OOF50031.1"/>
    <property type="molecule type" value="Genomic_DNA"/>
</dbReference>
<evidence type="ECO:0000313" key="8">
    <source>
        <dbReference type="Proteomes" id="UP000188481"/>
    </source>
</evidence>
<keyword evidence="3" id="KW-0805">Transcription regulation</keyword>
<evidence type="ECO:0000256" key="2">
    <source>
        <dbReference type="ARBA" id="ARBA00022490"/>
    </source>
</evidence>
<keyword evidence="5" id="KW-0804">Transcription</keyword>
<dbReference type="PROSITE" id="PS50937">
    <property type="entry name" value="HTH_MERR_2"/>
    <property type="match status" value="1"/>
</dbReference>
<comment type="caution">
    <text evidence="7">The sequence shown here is derived from an EMBL/GenBank/DDBJ whole genome shotgun (WGS) entry which is preliminary data.</text>
</comment>